<dbReference type="GO" id="GO:0005634">
    <property type="term" value="C:nucleus"/>
    <property type="evidence" value="ECO:0007669"/>
    <property type="project" value="UniProtKB-ARBA"/>
</dbReference>
<organism evidence="4 5">
    <name type="scientific">Amanita thiersii Skay4041</name>
    <dbReference type="NCBI Taxonomy" id="703135"/>
    <lineage>
        <taxon>Eukaryota</taxon>
        <taxon>Fungi</taxon>
        <taxon>Dikarya</taxon>
        <taxon>Basidiomycota</taxon>
        <taxon>Agaricomycotina</taxon>
        <taxon>Agaricomycetes</taxon>
        <taxon>Agaricomycetidae</taxon>
        <taxon>Agaricales</taxon>
        <taxon>Pluteineae</taxon>
        <taxon>Amanitaceae</taxon>
        <taxon>Amanita</taxon>
    </lineage>
</organism>
<feature type="domain" description="PCI" evidence="3">
    <location>
        <begin position="283"/>
        <end position="454"/>
    </location>
</feature>
<dbReference type="STRING" id="703135.A0A2A9P1T2"/>
<name>A0A2A9P1T2_9AGAR</name>
<dbReference type="Pfam" id="PF01399">
    <property type="entry name" value="PCI"/>
    <property type="match status" value="1"/>
</dbReference>
<accession>A0A2A9P1T2</accession>
<dbReference type="Gene3D" id="1.10.10.10">
    <property type="entry name" value="Winged helix-like DNA-binding domain superfamily/Winged helix DNA-binding domain"/>
    <property type="match status" value="1"/>
</dbReference>
<gene>
    <name evidence="4" type="ORF">AMATHDRAFT_72597</name>
</gene>
<dbReference type="PANTHER" id="PTHR10855:SF1">
    <property type="entry name" value="26S PROTEASOME NON-ATPASE REGULATORY SUBUNIT 12"/>
    <property type="match status" value="1"/>
</dbReference>
<evidence type="ECO:0000256" key="2">
    <source>
        <dbReference type="ARBA" id="ARBA00022942"/>
    </source>
</evidence>
<dbReference type="AlphaFoldDB" id="A0A2A9P1T2"/>
<evidence type="ECO:0000259" key="3">
    <source>
        <dbReference type="PROSITE" id="PS50250"/>
    </source>
</evidence>
<dbReference type="InterPro" id="IPR036390">
    <property type="entry name" value="WH_DNA-bd_sf"/>
</dbReference>
<evidence type="ECO:0000313" key="5">
    <source>
        <dbReference type="Proteomes" id="UP000242287"/>
    </source>
</evidence>
<dbReference type="SMART" id="SM00088">
    <property type="entry name" value="PINT"/>
    <property type="match status" value="1"/>
</dbReference>
<dbReference type="InterPro" id="IPR040896">
    <property type="entry name" value="RPN5_C"/>
</dbReference>
<dbReference type="InterPro" id="IPR040134">
    <property type="entry name" value="PSMD12/CSN4"/>
</dbReference>
<dbReference type="PANTHER" id="PTHR10855">
    <property type="entry name" value="26S PROTEASOME NON-ATPASE REGULATORY SUBUNIT 12/COP9 SIGNALOSOME COMPLEX SUBUNIT 4"/>
    <property type="match status" value="1"/>
</dbReference>
<dbReference type="Pfam" id="PF22241">
    <property type="entry name" value="PSMD12-CSN4_N"/>
    <property type="match status" value="1"/>
</dbReference>
<reference evidence="4 5" key="1">
    <citation type="submission" date="2014-02" db="EMBL/GenBank/DDBJ databases">
        <title>Transposable element dynamics among asymbiotic and ectomycorrhizal Amanita fungi.</title>
        <authorList>
            <consortium name="DOE Joint Genome Institute"/>
            <person name="Hess J."/>
            <person name="Skrede I."/>
            <person name="Wolfe B."/>
            <person name="LaButti K."/>
            <person name="Ohm R.A."/>
            <person name="Grigoriev I.V."/>
            <person name="Pringle A."/>
        </authorList>
    </citation>
    <scope>NUCLEOTIDE SEQUENCE [LARGE SCALE GENOMIC DNA]</scope>
    <source>
        <strain evidence="4 5">SKay4041</strain>
    </source>
</reference>
<dbReference type="FunFam" id="1.10.10.10:FF:000070">
    <property type="entry name" value="26S proteasome non-ATPase regulatory subunit 12"/>
    <property type="match status" value="1"/>
</dbReference>
<dbReference type="PROSITE" id="PS50250">
    <property type="entry name" value="PCI"/>
    <property type="match status" value="1"/>
</dbReference>
<dbReference type="Proteomes" id="UP000242287">
    <property type="component" value="Unassembled WGS sequence"/>
</dbReference>
<evidence type="ECO:0000256" key="1">
    <source>
        <dbReference type="ARBA" id="ARBA00006397"/>
    </source>
</evidence>
<proteinExistence type="inferred from homology"/>
<keyword evidence="5" id="KW-1185">Reference proteome</keyword>
<dbReference type="OrthoDB" id="268763at2759"/>
<dbReference type="EMBL" id="KZ301969">
    <property type="protein sequence ID" value="PFH54840.1"/>
    <property type="molecule type" value="Genomic_DNA"/>
</dbReference>
<dbReference type="GO" id="GO:0008541">
    <property type="term" value="C:proteasome regulatory particle, lid subcomplex"/>
    <property type="evidence" value="ECO:0007669"/>
    <property type="project" value="TreeGrafter"/>
</dbReference>
<protein>
    <recommendedName>
        <fullName evidence="3">PCI domain-containing protein</fullName>
    </recommendedName>
</protein>
<dbReference type="SUPFAM" id="SSF46785">
    <property type="entry name" value="Winged helix' DNA-binding domain"/>
    <property type="match status" value="1"/>
</dbReference>
<dbReference type="InterPro" id="IPR036388">
    <property type="entry name" value="WH-like_DNA-bd_sf"/>
</dbReference>
<dbReference type="GO" id="GO:0005737">
    <property type="term" value="C:cytoplasm"/>
    <property type="evidence" value="ECO:0007669"/>
    <property type="project" value="TreeGrafter"/>
</dbReference>
<evidence type="ECO:0000313" key="4">
    <source>
        <dbReference type="EMBL" id="PFH54840.1"/>
    </source>
</evidence>
<sequence>MAENKKQEKDFTTDVDALILETDIIAKSGKLQDALDKLFFLEKQTRNAADLASTTRLVKTVVQYCYDARNYPLLNSSITILSKKHGQLKGAVQAIVELVMGWLTEVKNKDSTEQWLQLVETLRSVTEGKIFLETPRARVTLALSHYHESLAEASTTLGAAKESLQTASDLLSDLQVETYSSMERREKTEFILEQMRLLILVARQKDAESGKEGKDSIGGGEAEWVKVRVGGRKVNEDFLKQEENEVLYDFGHFCIITLIIRLSKDLKFKYYDLMIQHALQYSSYLDVAKYYYKVWETPSIKNDVNDKGRVALEHIVYYVILAPHNNEQSDMLHHLFVDPALTRLELHYNLAKCFVTRELMRWPGIEAIYGQFLRQTPVFSLDKRWEDLHTRVIEHNIRVVAEYYTRITLSRLTSLLDLSPKQTEETLCRLVVSGTIWARIDRPAGIVNFRSKRSAEDVMNDWSSDMQKLLGLVEKTWMGMNAALAAQSRVKA</sequence>
<dbReference type="Pfam" id="PF18098">
    <property type="entry name" value="RPN5_C"/>
    <property type="match status" value="1"/>
</dbReference>
<comment type="similarity">
    <text evidence="1">Belongs to the proteasome subunit p55 family.</text>
</comment>
<keyword evidence="2" id="KW-0647">Proteasome</keyword>
<dbReference type="InterPro" id="IPR054559">
    <property type="entry name" value="PSMD12-CSN4-like_N"/>
</dbReference>
<dbReference type="InterPro" id="IPR000717">
    <property type="entry name" value="PCI_dom"/>
</dbReference>